<feature type="compositionally biased region" description="Basic residues" evidence="1">
    <location>
        <begin position="19"/>
        <end position="32"/>
    </location>
</feature>
<dbReference type="AlphaFoldDB" id="A0A5J9WFZ6"/>
<evidence type="ECO:0000256" key="1">
    <source>
        <dbReference type="SAM" id="MobiDB-lite"/>
    </source>
</evidence>
<dbReference type="Proteomes" id="UP000324897">
    <property type="component" value="Chromosome 5"/>
</dbReference>
<dbReference type="Gramene" id="TVU47108">
    <property type="protein sequence ID" value="TVU47108"/>
    <property type="gene ID" value="EJB05_06690"/>
</dbReference>
<dbReference type="EMBL" id="RWGY01000004">
    <property type="protein sequence ID" value="TVU47108.1"/>
    <property type="molecule type" value="Genomic_DNA"/>
</dbReference>
<feature type="region of interest" description="Disordered" evidence="1">
    <location>
        <begin position="53"/>
        <end position="96"/>
    </location>
</feature>
<proteinExistence type="predicted"/>
<protein>
    <submittedName>
        <fullName evidence="2">Uncharacterized protein</fullName>
    </submittedName>
</protein>
<keyword evidence="3" id="KW-1185">Reference proteome</keyword>
<evidence type="ECO:0000313" key="2">
    <source>
        <dbReference type="EMBL" id="TVU47108.1"/>
    </source>
</evidence>
<organism evidence="2 3">
    <name type="scientific">Eragrostis curvula</name>
    <name type="common">weeping love grass</name>
    <dbReference type="NCBI Taxonomy" id="38414"/>
    <lineage>
        <taxon>Eukaryota</taxon>
        <taxon>Viridiplantae</taxon>
        <taxon>Streptophyta</taxon>
        <taxon>Embryophyta</taxon>
        <taxon>Tracheophyta</taxon>
        <taxon>Spermatophyta</taxon>
        <taxon>Magnoliopsida</taxon>
        <taxon>Liliopsida</taxon>
        <taxon>Poales</taxon>
        <taxon>Poaceae</taxon>
        <taxon>PACMAD clade</taxon>
        <taxon>Chloridoideae</taxon>
        <taxon>Eragrostideae</taxon>
        <taxon>Eragrostidinae</taxon>
        <taxon>Eragrostis</taxon>
    </lineage>
</organism>
<feature type="region of interest" description="Disordered" evidence="1">
    <location>
        <begin position="1"/>
        <end position="32"/>
    </location>
</feature>
<comment type="caution">
    <text evidence="2">The sequence shown here is derived from an EMBL/GenBank/DDBJ whole genome shotgun (WGS) entry which is preliminary data.</text>
</comment>
<accession>A0A5J9WFZ6</accession>
<gene>
    <name evidence="2" type="ORF">EJB05_06690</name>
</gene>
<reference evidence="2 3" key="1">
    <citation type="journal article" date="2019" name="Sci. Rep.">
        <title>A high-quality genome of Eragrostis curvula grass provides insights into Poaceae evolution and supports new strategies to enhance forage quality.</title>
        <authorList>
            <person name="Carballo J."/>
            <person name="Santos B.A.C.M."/>
            <person name="Zappacosta D."/>
            <person name="Garbus I."/>
            <person name="Selva J.P."/>
            <person name="Gallo C.A."/>
            <person name="Diaz A."/>
            <person name="Albertini E."/>
            <person name="Caccamo M."/>
            <person name="Echenique V."/>
        </authorList>
    </citation>
    <scope>NUCLEOTIDE SEQUENCE [LARGE SCALE GENOMIC DNA]</scope>
    <source>
        <strain evidence="3">cv. Victoria</strain>
        <tissue evidence="2">Leaf</tissue>
    </source>
</reference>
<feature type="non-terminal residue" evidence="2">
    <location>
        <position position="1"/>
    </location>
</feature>
<name>A0A5J9WFZ6_9POAL</name>
<sequence>MARRGAISSAAQRPAGRCPLRRRRGHGLRRGARIGRARAAEWGERRGGWLGLCPGEGGGGGRRDNTGRRPHKGRGRGEMKQALPFFGQRGGWRGSLDSTDLLHLEYSSSSRLR</sequence>
<evidence type="ECO:0000313" key="3">
    <source>
        <dbReference type="Proteomes" id="UP000324897"/>
    </source>
</evidence>